<dbReference type="InterPro" id="IPR003961">
    <property type="entry name" value="FN3_dom"/>
</dbReference>
<name>A0AAV2R884_MEGNR</name>
<keyword evidence="3" id="KW-0812">Transmembrane</keyword>
<dbReference type="InterPro" id="IPR050713">
    <property type="entry name" value="RTP_Phos/Ushers"/>
</dbReference>
<dbReference type="Gene3D" id="4.10.400.10">
    <property type="entry name" value="Low-density Lipoprotein Receptor"/>
    <property type="match status" value="1"/>
</dbReference>
<evidence type="ECO:0000256" key="2">
    <source>
        <dbReference type="PROSITE-ProRule" id="PRU00124"/>
    </source>
</evidence>
<evidence type="ECO:0000313" key="5">
    <source>
        <dbReference type="EMBL" id="CAL4120398.1"/>
    </source>
</evidence>
<dbReference type="InterPro" id="IPR013783">
    <property type="entry name" value="Ig-like_fold"/>
</dbReference>
<dbReference type="SUPFAM" id="SSF57424">
    <property type="entry name" value="LDL receptor-like module"/>
    <property type="match status" value="1"/>
</dbReference>
<dbReference type="AlphaFoldDB" id="A0AAV2R884"/>
<dbReference type="Pfam" id="PF00041">
    <property type="entry name" value="fn3"/>
    <property type="match status" value="1"/>
</dbReference>
<keyword evidence="6" id="KW-1185">Reference proteome</keyword>
<dbReference type="SUPFAM" id="SSF49265">
    <property type="entry name" value="Fibronectin type III"/>
    <property type="match status" value="2"/>
</dbReference>
<feature type="disulfide bond" evidence="2">
    <location>
        <begin position="38"/>
        <end position="53"/>
    </location>
</feature>
<dbReference type="CDD" id="cd00063">
    <property type="entry name" value="FN3"/>
    <property type="match status" value="4"/>
</dbReference>
<dbReference type="GO" id="GO:0016020">
    <property type="term" value="C:membrane"/>
    <property type="evidence" value="ECO:0007669"/>
    <property type="project" value="UniProtKB-SubCell"/>
</dbReference>
<feature type="domain" description="Fibronectin type-III" evidence="4">
    <location>
        <begin position="351"/>
        <end position="445"/>
    </location>
</feature>
<dbReference type="Proteomes" id="UP001497623">
    <property type="component" value="Unassembled WGS sequence"/>
</dbReference>
<feature type="domain" description="Fibronectin type-III" evidence="4">
    <location>
        <begin position="61"/>
        <end position="159"/>
    </location>
</feature>
<accession>A0AAV2R884</accession>
<evidence type="ECO:0000256" key="3">
    <source>
        <dbReference type="SAM" id="Phobius"/>
    </source>
</evidence>
<feature type="domain" description="Fibronectin type-III" evidence="4">
    <location>
        <begin position="258"/>
        <end position="350"/>
    </location>
</feature>
<dbReference type="PANTHER" id="PTHR46957">
    <property type="entry name" value="CYTOKINE RECEPTOR"/>
    <property type="match status" value="1"/>
</dbReference>
<keyword evidence="3" id="KW-1133">Transmembrane helix</keyword>
<dbReference type="PROSITE" id="PS01209">
    <property type="entry name" value="LDLRA_1"/>
    <property type="match status" value="1"/>
</dbReference>
<dbReference type="InterPro" id="IPR036116">
    <property type="entry name" value="FN3_sf"/>
</dbReference>
<dbReference type="CDD" id="cd00112">
    <property type="entry name" value="LDLa"/>
    <property type="match status" value="1"/>
</dbReference>
<dbReference type="InterPro" id="IPR023415">
    <property type="entry name" value="LDLR_class-A_CS"/>
</dbReference>
<protein>
    <recommendedName>
        <fullName evidence="4">Fibronectin type-III domain-containing protein</fullName>
    </recommendedName>
</protein>
<dbReference type="SMART" id="SM00192">
    <property type="entry name" value="LDLa"/>
    <property type="match status" value="1"/>
</dbReference>
<dbReference type="InterPro" id="IPR036055">
    <property type="entry name" value="LDL_receptor-like_sf"/>
</dbReference>
<evidence type="ECO:0000313" key="6">
    <source>
        <dbReference type="Proteomes" id="UP001497623"/>
    </source>
</evidence>
<feature type="domain" description="Fibronectin type-III" evidence="4">
    <location>
        <begin position="160"/>
        <end position="256"/>
    </location>
</feature>
<sequence>SDEEGCSAIIPAPNICSDYGDMFMCDGNSTCLESSKRCDRNHDCIDLTDEFGCTNETIAVKVSNLILMATDNTSLKVAWDEKYIGHADPPIEYLPSIVQQSAASNHKAWKNDTWTTSKSHLFKDLTPNTVYLVKIYAKYNKTIFPPLHREIKYFTTEVGVPTSPLLVKVHQQGENLTIEWTAPLKPNGHIVAYHVYVSHPSKDLEYKVEEGTSLTLQDIKSIFYPNERNLTVWVTAENNEYISPSSDKKIFQFKIVDSPIKVRVQFMDESSVTLTWDPVDKVDGYLLSYIRKEKNIFITGKRTKDIKKTTVTVDNLAPGVTYIFDVQSYMDDLRGPPNTLEVTMKGTRVPAPPNFKATNKNFTTTVNLTWDPPLYKEKRHWSYSVMWGKSTNELKQTNNTAEMSNTSYEVDGLEACQTYSMAVMVSKPIGYGRVSQIQIETGEDPLAPPKNVRVETKFKNCYKNCTLVITWDSSCPGSESYTDLMYLLDIKEITRNEPVSTFKLPGGNHLNVKHHVHLHWGGHYRVNLSTIIDDEASGPKVGRSSKPIFVDGPEYPAPKQLEYIPNGNDDTFYWRSGHESSDMPEHILKMKPTFVLYVSYDKNLSKPRTYESKTRNLVVPDLQHSTIYYAAVALKDDDGYYSPKSPIIGFQKDPADIIVMSKTSVVGVVTSVVVVVLLLLAVVAVLAVRHRRLARSFITFANTHYDRNQGTTLITTADNNLDEDDDSPMIRGFSDDEPLVIA</sequence>
<feature type="transmembrane region" description="Helical" evidence="3">
    <location>
        <begin position="665"/>
        <end position="688"/>
    </location>
</feature>
<feature type="non-terminal residue" evidence="5">
    <location>
        <position position="1"/>
    </location>
</feature>
<evidence type="ECO:0000256" key="1">
    <source>
        <dbReference type="ARBA" id="ARBA00023157"/>
    </source>
</evidence>
<dbReference type="EMBL" id="CAXKWB010018193">
    <property type="protein sequence ID" value="CAL4120398.1"/>
    <property type="molecule type" value="Genomic_DNA"/>
</dbReference>
<comment type="caution">
    <text evidence="5">The sequence shown here is derived from an EMBL/GenBank/DDBJ whole genome shotgun (WGS) entry which is preliminary data.</text>
</comment>
<dbReference type="SMART" id="SM00060">
    <property type="entry name" value="FN3"/>
    <property type="match status" value="5"/>
</dbReference>
<keyword evidence="1 2" id="KW-1015">Disulfide bond</keyword>
<dbReference type="PANTHER" id="PTHR46957:SF3">
    <property type="entry name" value="CYTOKINE RECEPTOR"/>
    <property type="match status" value="1"/>
</dbReference>
<dbReference type="PROSITE" id="PS50068">
    <property type="entry name" value="LDLRA_2"/>
    <property type="match status" value="1"/>
</dbReference>
<dbReference type="InterPro" id="IPR002172">
    <property type="entry name" value="LDrepeatLR_classA_rpt"/>
</dbReference>
<dbReference type="InterPro" id="IPR057841">
    <property type="entry name" value="FN3_SORL1"/>
</dbReference>
<keyword evidence="3" id="KW-0472">Membrane</keyword>
<comment type="caution">
    <text evidence="2">Lacks conserved residue(s) required for the propagation of feature annotation.</text>
</comment>
<gene>
    <name evidence="5" type="ORF">MNOR_LOCUS22025</name>
</gene>
<evidence type="ECO:0000259" key="4">
    <source>
        <dbReference type="PROSITE" id="PS50853"/>
    </source>
</evidence>
<reference evidence="5 6" key="1">
    <citation type="submission" date="2024-05" db="EMBL/GenBank/DDBJ databases">
        <authorList>
            <person name="Wallberg A."/>
        </authorList>
    </citation>
    <scope>NUCLEOTIDE SEQUENCE [LARGE SCALE GENOMIC DNA]</scope>
</reference>
<dbReference type="Gene3D" id="2.60.40.10">
    <property type="entry name" value="Immunoglobulins"/>
    <property type="match status" value="4"/>
</dbReference>
<proteinExistence type="predicted"/>
<dbReference type="Pfam" id="PF25814">
    <property type="entry name" value="fn3_SORL1"/>
    <property type="match status" value="1"/>
</dbReference>
<dbReference type="PROSITE" id="PS50853">
    <property type="entry name" value="FN3"/>
    <property type="match status" value="4"/>
</dbReference>
<organism evidence="5 6">
    <name type="scientific">Meganyctiphanes norvegica</name>
    <name type="common">Northern krill</name>
    <name type="synonym">Thysanopoda norvegica</name>
    <dbReference type="NCBI Taxonomy" id="48144"/>
    <lineage>
        <taxon>Eukaryota</taxon>
        <taxon>Metazoa</taxon>
        <taxon>Ecdysozoa</taxon>
        <taxon>Arthropoda</taxon>
        <taxon>Crustacea</taxon>
        <taxon>Multicrustacea</taxon>
        <taxon>Malacostraca</taxon>
        <taxon>Eumalacostraca</taxon>
        <taxon>Eucarida</taxon>
        <taxon>Euphausiacea</taxon>
        <taxon>Euphausiidae</taxon>
        <taxon>Meganyctiphanes</taxon>
    </lineage>
</organism>